<organism evidence="2">
    <name type="scientific">Sina virus</name>
    <dbReference type="NCBI Taxonomy" id="2703872"/>
    <lineage>
        <taxon>Viruses</taxon>
        <taxon>Riboviria</taxon>
        <taxon>Quenyaviruses</taxon>
    </lineage>
</organism>
<reference evidence="2" key="1">
    <citation type="journal article" date="2020" name="Virus Evol.">
        <title>A new lineage of segmented RNA viruses infecting animals.</title>
        <authorList>
            <person name="Obbard D.J."/>
            <person name="Shi M."/>
            <person name="Roberts K.E."/>
            <person name="Longdon B."/>
            <person name="Dennis A.B."/>
        </authorList>
    </citation>
    <scope>NUCLEOTIDE SEQUENCE</scope>
    <source>
        <strain evidence="2">ABD_118</strain>
    </source>
</reference>
<name>A0A6G9L898_9VIRU</name>
<feature type="region of interest" description="Disordered" evidence="1">
    <location>
        <begin position="248"/>
        <end position="268"/>
    </location>
</feature>
<evidence type="ECO:0000313" key="2">
    <source>
        <dbReference type="EMBL" id="QIQ61199.1"/>
    </source>
</evidence>
<accession>A0A6G9L898</accession>
<sequence length="396" mass="43979">MFGPTYMSFENALKRKTNIHVESRDGQFRLVRAGKSSAWYADDAFGTGAANILAQLRSLHPDLSAFKHVPMVSVGGHVDIGRLLDSVDTESLEDFITRLPAAYDNCVADYRKANDDDSGLVKEVRECLSADALFNIFCMLRSECARGEPDWFGKGDKLPYIQESEFFAFFTGCRPGCFKHPKGAIPPSFLLTLVENYPEGEVEEETGDFVIYGKDDPFRIIGGKKEIPTLAALLVEVEQQAGVVEKKLAAPQPSTSMAAPSDDTSDSPLCDDSVTAGIDHVLTYKDMVLNKLSEPDRLKYLYGNPHGKVYFESLSKVKRGELAHLFPTDAMPDEGYEPGYCIRKLAVFMVKNRGREATALKLTEDEQWLVCCLVAAGRILAWSSSWCLEAKWKRAI</sequence>
<proteinExistence type="predicted"/>
<dbReference type="EMBL" id="MN264688">
    <property type="protein sequence ID" value="QIQ61199.1"/>
    <property type="molecule type" value="Genomic_RNA"/>
</dbReference>
<protein>
    <submittedName>
        <fullName evidence="2">Uncharacterized protein</fullName>
    </submittedName>
</protein>
<evidence type="ECO:0000256" key="1">
    <source>
        <dbReference type="SAM" id="MobiDB-lite"/>
    </source>
</evidence>